<keyword evidence="1" id="KW-0614">Plasmid</keyword>
<accession>A0A088B348</accession>
<reference evidence="1" key="1">
    <citation type="journal article" date="2014" name="PLoS ONE">
        <title>Genome Information of Methylobacterium oryzae, a Plant-Probiotic Methylotroph in the Phyllosphere.</title>
        <authorList>
            <person name="Kwak M.J."/>
            <person name="Jeong H."/>
            <person name="Madhaiyan M."/>
            <person name="Lee Y."/>
            <person name="Sa T.M."/>
            <person name="Oh T.K."/>
            <person name="Kim J.F."/>
        </authorList>
    </citation>
    <scope>NUCLEOTIDE SEQUENCE</scope>
    <source>
        <strain evidence="1">CBMB20</strain>
        <plasmid evidence="1">pMOC2</plasmid>
    </source>
</reference>
<dbReference type="InterPro" id="IPR042047">
    <property type="entry name" value="SleB_dom1"/>
</dbReference>
<geneLocation type="plasmid" evidence="1">
    <name>pMOC2</name>
</geneLocation>
<name>A0A088B348_9HYPH</name>
<sequence length="235" mass="25310">MSTAVHQTNTTRAARLADVARAMARYGLIILLATVFLLGSTQPAGKPVTLTREDVKVIAKVVTTEVDLRLNDLDLRAQIHAVIDTMLNRLASGRWGKTMKSVADSPWQFSRINGPSWAYGSVDKMPDLAVSPKVAAEVQRWLARRESGAPSSVGDAMNYLNPAFSSTRAVNGWGRAVLAQAEQNGHIFGSGRSKHYHGTAADLMRYRPGPLHVRLAPGARTIGLLGKSIAGRTTG</sequence>
<dbReference type="EMBL" id="JX627581">
    <property type="protein sequence ID" value="AGO88381.1"/>
    <property type="molecule type" value="Genomic_DNA"/>
</dbReference>
<dbReference type="AlphaFoldDB" id="A0A088B348"/>
<dbReference type="Gene3D" id="1.10.10.2520">
    <property type="entry name" value="Cell wall hydrolase SleB, domain 1"/>
    <property type="match status" value="1"/>
</dbReference>
<evidence type="ECO:0000313" key="1">
    <source>
        <dbReference type="EMBL" id="AGO88381.1"/>
    </source>
</evidence>
<dbReference type="RefSeq" id="WP_172685181.1">
    <property type="nucleotide sequence ID" value="NZ_JX627581.1"/>
</dbReference>
<protein>
    <submittedName>
        <fullName evidence="1">Protein of unassigned function</fullName>
    </submittedName>
</protein>
<gene>
    <name evidence="1" type="ORF">MOC_2p0002</name>
</gene>
<organism evidence="1">
    <name type="scientific">Methylobacterium oryzae CBMB20</name>
    <dbReference type="NCBI Taxonomy" id="693986"/>
    <lineage>
        <taxon>Bacteria</taxon>
        <taxon>Pseudomonadati</taxon>
        <taxon>Pseudomonadota</taxon>
        <taxon>Alphaproteobacteria</taxon>
        <taxon>Hyphomicrobiales</taxon>
        <taxon>Methylobacteriaceae</taxon>
        <taxon>Methylobacterium</taxon>
    </lineage>
</organism>
<proteinExistence type="predicted"/>